<keyword evidence="1" id="KW-0732">Signal</keyword>
<reference evidence="2" key="1">
    <citation type="submission" date="2014-09" db="EMBL/GenBank/DDBJ databases">
        <authorList>
            <person name="Magalhaes I.L.F."/>
            <person name="Oliveira U."/>
            <person name="Santos F.R."/>
            <person name="Vidigal T.H.D.A."/>
            <person name="Brescovit A.D."/>
            <person name="Santos A.J."/>
        </authorList>
    </citation>
    <scope>NUCLEOTIDE SEQUENCE</scope>
    <source>
        <tissue evidence="2">Shoot tissue taken approximately 20 cm above the soil surface</tissue>
    </source>
</reference>
<sequence length="63" mass="7323">MYLLTHLPAALSLLIWQSYLQFDEVDARKNSRIGAPQETEMLHPKCHKPCYRTLLINCGCSFR</sequence>
<evidence type="ECO:0000256" key="1">
    <source>
        <dbReference type="SAM" id="SignalP"/>
    </source>
</evidence>
<proteinExistence type="predicted"/>
<evidence type="ECO:0008006" key="3">
    <source>
        <dbReference type="Google" id="ProtNLM"/>
    </source>
</evidence>
<feature type="signal peptide" evidence="1">
    <location>
        <begin position="1"/>
        <end position="27"/>
    </location>
</feature>
<name>A0A0A8XU98_ARUDO</name>
<organism evidence="2">
    <name type="scientific">Arundo donax</name>
    <name type="common">Giant reed</name>
    <name type="synonym">Donax arundinaceus</name>
    <dbReference type="NCBI Taxonomy" id="35708"/>
    <lineage>
        <taxon>Eukaryota</taxon>
        <taxon>Viridiplantae</taxon>
        <taxon>Streptophyta</taxon>
        <taxon>Embryophyta</taxon>
        <taxon>Tracheophyta</taxon>
        <taxon>Spermatophyta</taxon>
        <taxon>Magnoliopsida</taxon>
        <taxon>Liliopsida</taxon>
        <taxon>Poales</taxon>
        <taxon>Poaceae</taxon>
        <taxon>PACMAD clade</taxon>
        <taxon>Arundinoideae</taxon>
        <taxon>Arundineae</taxon>
        <taxon>Arundo</taxon>
    </lineage>
</organism>
<dbReference type="EMBL" id="GBRH01281562">
    <property type="protein sequence ID" value="JAD16333.1"/>
    <property type="molecule type" value="Transcribed_RNA"/>
</dbReference>
<reference evidence="2" key="2">
    <citation type="journal article" date="2015" name="Data Brief">
        <title>Shoot transcriptome of the giant reed, Arundo donax.</title>
        <authorList>
            <person name="Barrero R.A."/>
            <person name="Guerrero F.D."/>
            <person name="Moolhuijzen P."/>
            <person name="Goolsby J.A."/>
            <person name="Tidwell J."/>
            <person name="Bellgard S.E."/>
            <person name="Bellgard M.I."/>
        </authorList>
    </citation>
    <scope>NUCLEOTIDE SEQUENCE</scope>
    <source>
        <tissue evidence="2">Shoot tissue taken approximately 20 cm above the soil surface</tissue>
    </source>
</reference>
<accession>A0A0A8XU98</accession>
<dbReference type="AlphaFoldDB" id="A0A0A8XU98"/>
<feature type="chain" id="PRO_5002041979" description="Secreted protein" evidence="1">
    <location>
        <begin position="28"/>
        <end position="63"/>
    </location>
</feature>
<evidence type="ECO:0000313" key="2">
    <source>
        <dbReference type="EMBL" id="JAD16333.1"/>
    </source>
</evidence>
<protein>
    <recommendedName>
        <fullName evidence="3">Secreted protein</fullName>
    </recommendedName>
</protein>